<feature type="compositionally biased region" description="Polar residues" evidence="1">
    <location>
        <begin position="741"/>
        <end position="755"/>
    </location>
</feature>
<dbReference type="SUPFAM" id="SSF53098">
    <property type="entry name" value="Ribonuclease H-like"/>
    <property type="match status" value="1"/>
</dbReference>
<dbReference type="SUPFAM" id="SSF50249">
    <property type="entry name" value="Nucleic acid-binding proteins"/>
    <property type="match status" value="1"/>
</dbReference>
<evidence type="ECO:0000259" key="2">
    <source>
        <dbReference type="PROSITE" id="PS50126"/>
    </source>
</evidence>
<dbReference type="FunFam" id="2.40.50.140:FF:000051">
    <property type="entry name" value="RNA-binding transcriptional accessory protein"/>
    <property type="match status" value="1"/>
</dbReference>
<dbReference type="SUPFAM" id="SSF158832">
    <property type="entry name" value="Tex N-terminal region-like"/>
    <property type="match status" value="1"/>
</dbReference>
<dbReference type="Pfam" id="PF09371">
    <property type="entry name" value="Tex_N"/>
    <property type="match status" value="1"/>
</dbReference>
<dbReference type="AlphaFoldDB" id="A0A369KTW5"/>
<keyword evidence="4" id="KW-1185">Reference proteome</keyword>
<dbReference type="GO" id="GO:0003729">
    <property type="term" value="F:mRNA binding"/>
    <property type="evidence" value="ECO:0007669"/>
    <property type="project" value="TreeGrafter"/>
</dbReference>
<dbReference type="FunFam" id="3.30.420.140:FF:000001">
    <property type="entry name" value="RNA-binding transcriptional accessory protein"/>
    <property type="match status" value="1"/>
</dbReference>
<dbReference type="GO" id="GO:0006412">
    <property type="term" value="P:translation"/>
    <property type="evidence" value="ECO:0007669"/>
    <property type="project" value="TreeGrafter"/>
</dbReference>
<dbReference type="InterPro" id="IPR006641">
    <property type="entry name" value="YqgF/RNaseH-like_dom"/>
</dbReference>
<dbReference type="GO" id="GO:0006139">
    <property type="term" value="P:nucleobase-containing compound metabolic process"/>
    <property type="evidence" value="ECO:0007669"/>
    <property type="project" value="InterPro"/>
</dbReference>
<dbReference type="SUPFAM" id="SSF47781">
    <property type="entry name" value="RuvA domain 2-like"/>
    <property type="match status" value="2"/>
</dbReference>
<dbReference type="Pfam" id="PF16921">
    <property type="entry name" value="Tex_YqgF"/>
    <property type="match status" value="1"/>
</dbReference>
<evidence type="ECO:0000313" key="3">
    <source>
        <dbReference type="EMBL" id="RDB36145.1"/>
    </source>
</evidence>
<sequence>MAIKQIILTQEIISDISKDLNIDKNQVENTLKLILDECTIPFIARYRKEVTGGLDEVQIRNIVEKFEYIFSLLERKEAIVRSITEQNKMTPELQAKISACKVKSELEDLYLPYKPKKRTRGQIAVERGLVPLATQVLSQDSALVDLTPLFTVFIGQHEDLKNLDNVIQGTKDYIAEYISEIADVRKEIRLWMFENSSFKSEVKEDFKDKKTKYNNYYTFSEPVKSIAAHRLMALRRGEKEDILKVSLEFDEQIPISIISSHIIKHTATEVVKNFLNECILDSYSRLISPSIETEIRLETKSTAEEEAISVFGKNLRNLLLLPPIPRKIVLGVDPGLRTGSKLVVVDKTGKLLEHVTIYPQHDAEFESHKNKYASEVILNFINKHQVDFISIGNGTACREMEAFCEKTLELLSNVKKPKIVIVNEAGASVYSASDIARDEFPELDITYRGSVSIARRLQDPLAELVKIDPKSIGVGQYQHDVNQSRLKKQLGEVVESCVNYVGVNLNTASSSLLSYVAGIGTSLAKGIVRHRENNGEFKSRKNLFEVMGYGAKIFQQSAGFLRIPESEHPLDNTAVHPESYSIIEKMAQDLSLSIKELLGNKENIDKIKLENYVSEEIGLPTLQDIIKELLKPGRDPRAEGSKQTYNREVRDFQHLKEGQVVVGTVTNVTNFGAFVDIGVHQDGLIHISELSNQFIKDLSQVISVGNQVKVKIIGLDKERKRISLSKKACEEPVAVNTANSVNRSGAISQNNSFKTQESRNHSQNSYNSKKTSYNKKSKNESGKEPEKQASLADLMNKFNTNRV</sequence>
<dbReference type="PROSITE" id="PS50126">
    <property type="entry name" value="S1"/>
    <property type="match status" value="1"/>
</dbReference>
<dbReference type="InterPro" id="IPR050437">
    <property type="entry name" value="Ribos_protein_bS1-like"/>
</dbReference>
<dbReference type="InterPro" id="IPR010994">
    <property type="entry name" value="RuvA_2-like"/>
</dbReference>
<reference evidence="3" key="1">
    <citation type="submission" date="2018-04" db="EMBL/GenBank/DDBJ databases">
        <title>Draft genome sequence of the Candidatus Spirobacillus cienkowskii, a pathogen of freshwater Daphnia species, reconstructed from hemolymph metagenomic reads.</title>
        <authorList>
            <person name="Bresciani L."/>
            <person name="Lemos L.N."/>
            <person name="Wale N."/>
            <person name="Lin J.Y."/>
            <person name="Fernandes G.R."/>
            <person name="Duffy M.A."/>
            <person name="Rodrigues J.M."/>
        </authorList>
    </citation>
    <scope>NUCLEOTIDE SEQUENCE [LARGE SCALE GENOMIC DNA]</scope>
    <source>
        <strain evidence="3">Binning01</strain>
    </source>
</reference>
<dbReference type="Gene3D" id="3.30.420.140">
    <property type="entry name" value="YqgF/RNase H-like domain"/>
    <property type="match status" value="1"/>
</dbReference>
<dbReference type="Pfam" id="PF22706">
    <property type="entry name" value="Tex_central_region"/>
    <property type="match status" value="1"/>
</dbReference>
<dbReference type="Gene3D" id="2.40.50.140">
    <property type="entry name" value="Nucleic acid-binding proteins"/>
    <property type="match status" value="1"/>
</dbReference>
<dbReference type="InterPro" id="IPR041692">
    <property type="entry name" value="HHH_9"/>
</dbReference>
<dbReference type="InterPro" id="IPR012337">
    <property type="entry name" value="RNaseH-like_sf"/>
</dbReference>
<dbReference type="SMART" id="SM00732">
    <property type="entry name" value="YqgFc"/>
    <property type="match status" value="1"/>
</dbReference>
<dbReference type="InterPro" id="IPR023323">
    <property type="entry name" value="Tex-like_dom_sf"/>
</dbReference>
<dbReference type="Proteomes" id="UP000253934">
    <property type="component" value="Unassembled WGS sequence"/>
</dbReference>
<protein>
    <submittedName>
        <fullName evidence="3">RNA-binding transcriptional accessory protein</fullName>
    </submittedName>
</protein>
<dbReference type="Pfam" id="PF17674">
    <property type="entry name" value="HHH_9"/>
    <property type="match status" value="1"/>
</dbReference>
<dbReference type="InterPro" id="IPR055179">
    <property type="entry name" value="Tex-like_central_region"/>
</dbReference>
<dbReference type="CDD" id="cd05685">
    <property type="entry name" value="S1_Tex"/>
    <property type="match status" value="1"/>
</dbReference>
<dbReference type="GO" id="GO:0003735">
    <property type="term" value="F:structural constituent of ribosome"/>
    <property type="evidence" value="ECO:0007669"/>
    <property type="project" value="TreeGrafter"/>
</dbReference>
<gene>
    <name evidence="3" type="ORF">DCC88_06585</name>
</gene>
<organism evidence="3 4">
    <name type="scientific">Spirobacillus cienkowskii</name>
    <dbReference type="NCBI Taxonomy" id="495820"/>
    <lineage>
        <taxon>Bacteria</taxon>
        <taxon>Pseudomonadati</taxon>
        <taxon>Bdellovibrionota</taxon>
        <taxon>Oligoflexia</taxon>
        <taxon>Silvanigrellales</taxon>
        <taxon>Spirobacillus</taxon>
    </lineage>
</organism>
<dbReference type="Pfam" id="PF12836">
    <property type="entry name" value="HHH_3"/>
    <property type="match status" value="1"/>
</dbReference>
<dbReference type="FunFam" id="1.10.10.650:FF:000001">
    <property type="entry name" value="S1 RNA-binding domain 1"/>
    <property type="match status" value="1"/>
</dbReference>
<comment type="caution">
    <text evidence="3">The sequence shown here is derived from an EMBL/GenBank/DDBJ whole genome shotgun (WGS) entry which is preliminary data.</text>
</comment>
<feature type="compositionally biased region" description="Basic and acidic residues" evidence="1">
    <location>
        <begin position="777"/>
        <end position="787"/>
    </location>
</feature>
<dbReference type="InterPro" id="IPR003029">
    <property type="entry name" value="S1_domain"/>
</dbReference>
<dbReference type="FunFam" id="1.10.150.310:FF:000001">
    <property type="entry name" value="RNA-binding transcriptional accessory protein"/>
    <property type="match status" value="1"/>
</dbReference>
<dbReference type="InterPro" id="IPR044146">
    <property type="entry name" value="S1_Tex"/>
</dbReference>
<dbReference type="PANTHER" id="PTHR10724">
    <property type="entry name" value="30S RIBOSOMAL PROTEIN S1"/>
    <property type="match status" value="1"/>
</dbReference>
<dbReference type="EMBL" id="QOVW01000066">
    <property type="protein sequence ID" value="RDB36145.1"/>
    <property type="molecule type" value="Genomic_DNA"/>
</dbReference>
<dbReference type="InterPro" id="IPR032639">
    <property type="entry name" value="Tex_YqgF"/>
</dbReference>
<name>A0A369KTW5_9BACT</name>
<dbReference type="Gene3D" id="1.10.150.310">
    <property type="entry name" value="Tex RuvX-like domain-like"/>
    <property type="match status" value="1"/>
</dbReference>
<feature type="region of interest" description="Disordered" evidence="1">
    <location>
        <begin position="741"/>
        <end position="803"/>
    </location>
</feature>
<dbReference type="InterPro" id="IPR012340">
    <property type="entry name" value="NA-bd_OB-fold"/>
</dbReference>
<accession>A0A369KTW5</accession>
<dbReference type="Pfam" id="PF00575">
    <property type="entry name" value="S1"/>
    <property type="match status" value="1"/>
</dbReference>
<dbReference type="InterPro" id="IPR018974">
    <property type="entry name" value="Tex-like_N"/>
</dbReference>
<dbReference type="GO" id="GO:0005737">
    <property type="term" value="C:cytoplasm"/>
    <property type="evidence" value="ECO:0007669"/>
    <property type="project" value="UniProtKB-ARBA"/>
</dbReference>
<dbReference type="InterPro" id="IPR037027">
    <property type="entry name" value="YqgF/RNaseH-like_dom_sf"/>
</dbReference>
<dbReference type="PANTHER" id="PTHR10724:SF10">
    <property type="entry name" value="S1 RNA-BINDING DOMAIN-CONTAINING PROTEIN 1"/>
    <property type="match status" value="1"/>
</dbReference>
<proteinExistence type="predicted"/>
<dbReference type="InterPro" id="IPR023319">
    <property type="entry name" value="Tex-like_HTH_dom_sf"/>
</dbReference>
<dbReference type="Gene3D" id="1.10.10.650">
    <property type="entry name" value="RuvA domain 2-like"/>
    <property type="match status" value="1"/>
</dbReference>
<evidence type="ECO:0000256" key="1">
    <source>
        <dbReference type="SAM" id="MobiDB-lite"/>
    </source>
</evidence>
<evidence type="ECO:0000313" key="4">
    <source>
        <dbReference type="Proteomes" id="UP000253934"/>
    </source>
</evidence>
<dbReference type="SMART" id="SM00316">
    <property type="entry name" value="S1"/>
    <property type="match status" value="1"/>
</dbReference>
<feature type="domain" description="S1 motif" evidence="2">
    <location>
        <begin position="658"/>
        <end position="727"/>
    </location>
</feature>
<dbReference type="Gene3D" id="1.10.3500.10">
    <property type="entry name" value="Tex N-terminal region-like"/>
    <property type="match status" value="1"/>
</dbReference>